<dbReference type="AlphaFoldDB" id="N1MLV9"/>
<dbReference type="EMBL" id="CAVK010000092">
    <property type="protein sequence ID" value="CCW17689.1"/>
    <property type="molecule type" value="Genomic_DNA"/>
</dbReference>
<keyword evidence="2" id="KW-1185">Reference proteome</keyword>
<reference evidence="1 2" key="1">
    <citation type="submission" date="2013-03" db="EMBL/GenBank/DDBJ databases">
        <authorList>
            <person name="Le V."/>
        </authorList>
    </citation>
    <scope>NUCLEOTIDE SEQUENCE [LARGE SCALE GENOMIC DNA]</scope>
    <source>
        <strain evidence="1 2">BiD32</strain>
    </source>
</reference>
<accession>N1MLV9</accession>
<comment type="caution">
    <text evidence="1">The sequence shown here is derived from an EMBL/GenBank/DDBJ whole genome shotgun (WGS) entry which is preliminary data.</text>
</comment>
<organism evidence="1 2">
    <name type="scientific">Sphingobium indicum BiD32</name>
    <dbReference type="NCBI Taxonomy" id="1301087"/>
    <lineage>
        <taxon>Bacteria</taxon>
        <taxon>Pseudomonadati</taxon>
        <taxon>Pseudomonadota</taxon>
        <taxon>Alphaproteobacteria</taxon>
        <taxon>Sphingomonadales</taxon>
        <taxon>Sphingomonadaceae</taxon>
        <taxon>Sphingobium</taxon>
    </lineage>
</organism>
<evidence type="ECO:0000313" key="2">
    <source>
        <dbReference type="Proteomes" id="UP000013201"/>
    </source>
</evidence>
<gene>
    <name evidence="1" type="ORF">EBBID32_20370</name>
</gene>
<protein>
    <submittedName>
        <fullName evidence="1">Uncharacterized protein</fullName>
    </submittedName>
</protein>
<reference evidence="2" key="2">
    <citation type="submission" date="2013-04" db="EMBL/GenBank/DDBJ databases">
        <title>Bisphenol A degrading Sphingobium sp. strain BiD32.</title>
        <authorList>
            <person name="Nielsen J.L."/>
            <person name="Zhou N.A."/>
            <person name="Kjeldal H."/>
        </authorList>
    </citation>
    <scope>NUCLEOTIDE SEQUENCE [LARGE SCALE GENOMIC DNA]</scope>
    <source>
        <strain evidence="2">BiD32</strain>
    </source>
</reference>
<evidence type="ECO:0000313" key="1">
    <source>
        <dbReference type="EMBL" id="CCW17689.1"/>
    </source>
</evidence>
<name>N1MLV9_9SPHN</name>
<sequence length="37" mass="4389">MQYMYWARQSNLMWVDKICFARNPLAIPAVCSIRQIA</sequence>
<dbReference type="Proteomes" id="UP000013201">
    <property type="component" value="Unassembled WGS sequence"/>
</dbReference>
<proteinExistence type="predicted"/>